<keyword evidence="4" id="KW-0547">Nucleotide-binding</keyword>
<feature type="region of interest" description="Disordered" evidence="8">
    <location>
        <begin position="1"/>
        <end position="20"/>
    </location>
</feature>
<dbReference type="Pfam" id="PF00005">
    <property type="entry name" value="ABC_tran"/>
    <property type="match status" value="1"/>
</dbReference>
<accession>A0AAW1NU13</accession>
<feature type="transmembrane region" description="Helical" evidence="9">
    <location>
        <begin position="418"/>
        <end position="444"/>
    </location>
</feature>
<dbReference type="EMBL" id="JALJOQ010000109">
    <property type="protein sequence ID" value="KAK9797098.1"/>
    <property type="molecule type" value="Genomic_DNA"/>
</dbReference>
<dbReference type="AlphaFoldDB" id="A0AAW1NU13"/>
<evidence type="ECO:0000313" key="11">
    <source>
        <dbReference type="EMBL" id="KAK9797098.1"/>
    </source>
</evidence>
<dbReference type="Gene3D" id="3.40.50.300">
    <property type="entry name" value="P-loop containing nucleotide triphosphate hydrolases"/>
    <property type="match status" value="1"/>
</dbReference>
<dbReference type="InterPro" id="IPR027417">
    <property type="entry name" value="P-loop_NTPase"/>
</dbReference>
<evidence type="ECO:0000256" key="9">
    <source>
        <dbReference type="SAM" id="Phobius"/>
    </source>
</evidence>
<dbReference type="GO" id="GO:0016887">
    <property type="term" value="F:ATP hydrolysis activity"/>
    <property type="evidence" value="ECO:0007669"/>
    <property type="project" value="InterPro"/>
</dbReference>
<organism evidence="11 12">
    <name type="scientific">Symbiochloris irregularis</name>
    <dbReference type="NCBI Taxonomy" id="706552"/>
    <lineage>
        <taxon>Eukaryota</taxon>
        <taxon>Viridiplantae</taxon>
        <taxon>Chlorophyta</taxon>
        <taxon>core chlorophytes</taxon>
        <taxon>Trebouxiophyceae</taxon>
        <taxon>Trebouxiales</taxon>
        <taxon>Trebouxiaceae</taxon>
        <taxon>Symbiochloris</taxon>
    </lineage>
</organism>
<dbReference type="GO" id="GO:0016020">
    <property type="term" value="C:membrane"/>
    <property type="evidence" value="ECO:0007669"/>
    <property type="project" value="UniProtKB-SubCell"/>
</dbReference>
<dbReference type="SMART" id="SM00382">
    <property type="entry name" value="AAA"/>
    <property type="match status" value="1"/>
</dbReference>
<proteinExistence type="predicted"/>
<feature type="domain" description="ABC transporter" evidence="10">
    <location>
        <begin position="34"/>
        <end position="254"/>
    </location>
</feature>
<dbReference type="InterPro" id="IPR003439">
    <property type="entry name" value="ABC_transporter-like_ATP-bd"/>
</dbReference>
<dbReference type="GO" id="GO:0005524">
    <property type="term" value="F:ATP binding"/>
    <property type="evidence" value="ECO:0007669"/>
    <property type="project" value="UniProtKB-KW"/>
</dbReference>
<protein>
    <recommendedName>
        <fullName evidence="10">ABC transporter domain-containing protein</fullName>
    </recommendedName>
</protein>
<evidence type="ECO:0000256" key="7">
    <source>
        <dbReference type="ARBA" id="ARBA00023136"/>
    </source>
</evidence>
<comment type="subcellular location">
    <subcellularLocation>
        <location evidence="1">Membrane</location>
        <topology evidence="1">Multi-pass membrane protein</topology>
    </subcellularLocation>
</comment>
<dbReference type="Proteomes" id="UP001465755">
    <property type="component" value="Unassembled WGS sequence"/>
</dbReference>
<evidence type="ECO:0000256" key="8">
    <source>
        <dbReference type="SAM" id="MobiDB-lite"/>
    </source>
</evidence>
<dbReference type="SUPFAM" id="SSF52540">
    <property type="entry name" value="P-loop containing nucleoside triphosphate hydrolases"/>
    <property type="match status" value="1"/>
</dbReference>
<name>A0AAW1NU13_9CHLO</name>
<dbReference type="Pfam" id="PF01061">
    <property type="entry name" value="ABC2_membrane"/>
    <property type="match status" value="1"/>
</dbReference>
<evidence type="ECO:0000256" key="1">
    <source>
        <dbReference type="ARBA" id="ARBA00004141"/>
    </source>
</evidence>
<dbReference type="InterPro" id="IPR013525">
    <property type="entry name" value="ABC2_TM"/>
</dbReference>
<dbReference type="GO" id="GO:0140359">
    <property type="term" value="F:ABC-type transporter activity"/>
    <property type="evidence" value="ECO:0007669"/>
    <property type="project" value="InterPro"/>
</dbReference>
<dbReference type="PROSITE" id="PS50893">
    <property type="entry name" value="ABC_TRANSPORTER_2"/>
    <property type="match status" value="1"/>
</dbReference>
<sequence>MPDSGLADESAPGSTDSGWDSAASLARFDQPCELEFEGITYDVKDKETGKRLRILHNLSGRCRSGKLTALMGVSGAGKSTLLKILACNISGGFLQGARFVNNKSVTPKEFKRFSVIVWQQDLLLPTVTIIFELGLERVRNTLIGDDRDGAITGISGGERRRVSVGIGLVTDPRVLFLDEPTTGLDSGSALGLMELLSGLSSKGRTVIASIHQPSGDITQLFDDFLLLSDGRLLYCGTFYEQYPASTHDWHDDNAVQDNKALKAAIMKLDSGSDTSQSSDGSVIISLQAASRLESGFSTELVQQLGPEEEVVKAEVTTSRWYQMRILSRRSFLCWWRSPLNLVVQLIQYIFFGLMIGLTYLRVPSDLTTGSFDRVSSLWFCTAVCILQPAANASTIMNLEKTMLRRELSNGMYRFSAYYISKCLTSLPFNIVFVTIFSVMTYFMVGYQVAILKFFGFLLVMMLLMLIAETLGMAAGAVCRNPTVGLIIVSAGCLLLMMETGFIVSHTRVYFDWLKKASFVTHGYAAVVTCEFNGLQFTGPDGVPVAGATVIPANIDNGLSYGTDIVILLGVLVATRIANFIELVLMVRYNLL</sequence>
<dbReference type="PANTHER" id="PTHR48041">
    <property type="entry name" value="ABC TRANSPORTER G FAMILY MEMBER 28"/>
    <property type="match status" value="1"/>
</dbReference>
<dbReference type="InterPro" id="IPR017871">
    <property type="entry name" value="ABC_transporter-like_CS"/>
</dbReference>
<keyword evidence="3 9" id="KW-0812">Transmembrane</keyword>
<keyword evidence="2" id="KW-0813">Transport</keyword>
<comment type="caution">
    <text evidence="11">The sequence shown here is derived from an EMBL/GenBank/DDBJ whole genome shotgun (WGS) entry which is preliminary data.</text>
</comment>
<dbReference type="InterPro" id="IPR003593">
    <property type="entry name" value="AAA+_ATPase"/>
</dbReference>
<evidence type="ECO:0000256" key="5">
    <source>
        <dbReference type="ARBA" id="ARBA00022840"/>
    </source>
</evidence>
<evidence type="ECO:0000256" key="4">
    <source>
        <dbReference type="ARBA" id="ARBA00022741"/>
    </source>
</evidence>
<reference evidence="11 12" key="1">
    <citation type="journal article" date="2024" name="Nat. Commun.">
        <title>Phylogenomics reveals the evolutionary origins of lichenization in chlorophyte algae.</title>
        <authorList>
            <person name="Puginier C."/>
            <person name="Libourel C."/>
            <person name="Otte J."/>
            <person name="Skaloud P."/>
            <person name="Haon M."/>
            <person name="Grisel S."/>
            <person name="Petersen M."/>
            <person name="Berrin J.G."/>
            <person name="Delaux P.M."/>
            <person name="Dal Grande F."/>
            <person name="Keller J."/>
        </authorList>
    </citation>
    <scope>NUCLEOTIDE SEQUENCE [LARGE SCALE GENOMIC DNA]</scope>
    <source>
        <strain evidence="11 12">SAG 2036</strain>
    </source>
</reference>
<dbReference type="PANTHER" id="PTHR48041:SF139">
    <property type="entry name" value="PROTEIN SCARLET"/>
    <property type="match status" value="1"/>
</dbReference>
<evidence type="ECO:0000256" key="6">
    <source>
        <dbReference type="ARBA" id="ARBA00022989"/>
    </source>
</evidence>
<feature type="transmembrane region" description="Helical" evidence="9">
    <location>
        <begin position="564"/>
        <end position="586"/>
    </location>
</feature>
<feature type="transmembrane region" description="Helical" evidence="9">
    <location>
        <begin position="450"/>
        <end position="471"/>
    </location>
</feature>
<feature type="transmembrane region" description="Helical" evidence="9">
    <location>
        <begin position="483"/>
        <end position="503"/>
    </location>
</feature>
<keyword evidence="5" id="KW-0067">ATP-binding</keyword>
<gene>
    <name evidence="11" type="ORF">WJX73_010023</name>
</gene>
<evidence type="ECO:0000256" key="2">
    <source>
        <dbReference type="ARBA" id="ARBA00022448"/>
    </source>
</evidence>
<keyword evidence="12" id="KW-1185">Reference proteome</keyword>
<dbReference type="InterPro" id="IPR050352">
    <property type="entry name" value="ABCG_transporters"/>
</dbReference>
<evidence type="ECO:0000259" key="10">
    <source>
        <dbReference type="PROSITE" id="PS50893"/>
    </source>
</evidence>
<keyword evidence="7 9" id="KW-0472">Membrane</keyword>
<dbReference type="PROSITE" id="PS00211">
    <property type="entry name" value="ABC_TRANSPORTER_1"/>
    <property type="match status" value="1"/>
</dbReference>
<feature type="transmembrane region" description="Helical" evidence="9">
    <location>
        <begin position="333"/>
        <end position="356"/>
    </location>
</feature>
<evidence type="ECO:0000256" key="3">
    <source>
        <dbReference type="ARBA" id="ARBA00022692"/>
    </source>
</evidence>
<keyword evidence="6 9" id="KW-1133">Transmembrane helix</keyword>
<evidence type="ECO:0000313" key="12">
    <source>
        <dbReference type="Proteomes" id="UP001465755"/>
    </source>
</evidence>